<reference evidence="2 3" key="1">
    <citation type="submission" date="2018-07" db="EMBL/GenBank/DDBJ databases">
        <title>Pedobacter sp. nov., isolated from soil.</title>
        <authorList>
            <person name="Zhou L.Y."/>
            <person name="Du Z.J."/>
        </authorList>
    </citation>
    <scope>NUCLEOTIDE SEQUENCE [LARGE SCALE GENOMIC DNA]</scope>
    <source>
        <strain evidence="2 3">JDX94</strain>
    </source>
</reference>
<evidence type="ECO:0000313" key="2">
    <source>
        <dbReference type="EMBL" id="RDC58212.1"/>
    </source>
</evidence>
<evidence type="ECO:0000256" key="1">
    <source>
        <dbReference type="SAM" id="Phobius"/>
    </source>
</evidence>
<feature type="transmembrane region" description="Helical" evidence="1">
    <location>
        <begin position="1576"/>
        <end position="1598"/>
    </location>
</feature>
<gene>
    <name evidence="2" type="ORF">DU508_04525</name>
</gene>
<evidence type="ECO:0000313" key="3">
    <source>
        <dbReference type="Proteomes" id="UP000253961"/>
    </source>
</evidence>
<dbReference type="Proteomes" id="UP000253961">
    <property type="component" value="Unassembled WGS sequence"/>
</dbReference>
<dbReference type="RefSeq" id="WP_115401623.1">
    <property type="nucleotide sequence ID" value="NZ_QPKV01000002.1"/>
</dbReference>
<name>A0A369Q131_9SPHI</name>
<dbReference type="EMBL" id="QPKV01000002">
    <property type="protein sequence ID" value="RDC58212.1"/>
    <property type="molecule type" value="Genomic_DNA"/>
</dbReference>
<protein>
    <submittedName>
        <fullName evidence="2">Uncharacterized protein</fullName>
    </submittedName>
</protein>
<sequence length="1682" mass="183530">MAKSTALTNHLNLVHDVSLKANENPKKLDTLLNKLKTADVNQESVRLLKTDVPELINQNISKSNPLTEFLETKPGKATSEALVVRRESPFVNLNASGGFSALNIAKATETLGPFTANDGRFYWYDFLSYEKLVPVYVTGDAAPLMLIPLKLSALSRATNVYTLSKGSIWLRADLFATAAGNAKYAGFKISSGKLTLSKALGITSDTLRITAEVTFSLELVLDNTFTLKGEGKCGSDSRSAEIKLPPSLNLQYAAKKISISQMGTSSWALYGDKRQFSYNAKVAVYNADLDKILIPLKSDLPEFSIKKKTSEFFDISGNALVRDSVWCLSLAALDITKPFTIRNNGALGVICRPGLSCRWIGLDANAMVDLKGPYILAEPGLFLIHENSADFKGLKENYKLWDLDEQSGIKAGMALSFMRKRKLDYSCAAEGAEGISALADAIIDADKPIKADGQPVAPRSKDSIYVKYVTPVLSQVMVYDQDMLSENEAAPSEQLLSKTAFSEQKKAAAAPYQFALENAYLLSTPPAAILLAGSFDINNTLSKGKLTILYGLLDLVPTLPHPYTSASLFTNRRAINTFRDAATYNQSMLGLLTSLCNWEKSESGMALVDIDFQLLYNQAQAIPQMAGASLTGNNNQLSGMEVFTSGNVTENFKIAGNRLNNSEIFRTPNVFSLLDLSTNYDLLGVSMSFNQVRMITESIAKVNQQSEQLVTIEKMNLRTPMALLNGFTLPHISWEPLVNISKPDISADPEEGILSFSDQGPSTIFSQFDTQVIDIDPMKYIKRFKNNLKSASDGLTPLNPDLKQKNFTSNILFALPNGKISLANLTPYNPARATMNNRHLDFIQPEFEMQNLKLKGGLQFRISANKASSSDFPPELAGLTIQLKNLIDANGNSLPQSILGESVHTIFNNVFASGISAKGVPVTHIDFSGYGASTYSNWLAPLAKFGDIAQVKFDVMRGRLSHEVVQAVSMIYPYGICVVRTITFYRRNNAIIFREDSGWVAKSPGTFDFSFQAKGSNGQKKDFKNPYIFHPGLINGLFEVCNIKEVESDYISIPYTPSGGDYYSNSASDYVHESGTGNAQIAKFVGVTFDANADLDINGKGQIKKVPGKQFKGYLQLTPQGVPIPKAVFNELMKRNQNSLGGNVDTEIKLGGSLQKVQVGRLDVSASYQNDNKSDVIFVTAARGSVQLPADGSWSIVELDKTSGDVQPITNKQSVPIIREGVRNQSGPKFTLSNASQVSKVTPPDALKNSAANFAKRFGYIQNTGTQKLLLTDPSYDSQKINKLISEAPLLADSFRLLNSKGPFPNLGNAIKIENVTNSLTNVLENGLSKAINDFKLPDNFTFDVIGKDGDPFRMYIKYQSDAKNGTKRNTLVSYLTDSAAGGNWKNDLKDLSIVVDLASFKSLMTISGDFSAKIAAEPGIGSGNAPQLKLAKPLEKIYQILEFLDNLDPTNAVEAVQKGLKIAMSNSADSWDYKFKASKEIPFVKFPFDPINYNSPTTPLKLDAYFKIGCYFNQPIKIPNTIDQLMPSAGAFLELGADLRVMCVSLAAATIYATGRAEVGLAADLKSSPTLYFKFGFGVELCVGLPVIGSVAVLYMVGVDMSLNTEELIVGAFIYFRGRAEIFGGIVTITIAIEAAGKIQKQLGGGPTSCIAMCTFALDISIFWVIDINFTETWEETRQIA</sequence>
<accession>A0A369Q131</accession>
<keyword evidence="1" id="KW-0812">Transmembrane</keyword>
<dbReference type="OrthoDB" id="8444443at2"/>
<proteinExistence type="predicted"/>
<keyword evidence="1" id="KW-0472">Membrane</keyword>
<organism evidence="2 3">
    <name type="scientific">Pedobacter chinensis</name>
    <dbReference type="NCBI Taxonomy" id="2282421"/>
    <lineage>
        <taxon>Bacteria</taxon>
        <taxon>Pseudomonadati</taxon>
        <taxon>Bacteroidota</taxon>
        <taxon>Sphingobacteriia</taxon>
        <taxon>Sphingobacteriales</taxon>
        <taxon>Sphingobacteriaceae</taxon>
        <taxon>Pedobacter</taxon>
    </lineage>
</organism>
<keyword evidence="1" id="KW-1133">Transmembrane helix</keyword>
<comment type="caution">
    <text evidence="2">The sequence shown here is derived from an EMBL/GenBank/DDBJ whole genome shotgun (WGS) entry which is preliminary data.</text>
</comment>
<keyword evidence="3" id="KW-1185">Reference proteome</keyword>